<dbReference type="PROSITE" id="PS50894">
    <property type="entry name" value="HPT"/>
    <property type="match status" value="1"/>
</dbReference>
<evidence type="ECO:0000256" key="2">
    <source>
        <dbReference type="ARBA" id="ARBA00004651"/>
    </source>
</evidence>
<feature type="transmembrane region" description="Helical" evidence="18">
    <location>
        <begin position="128"/>
        <end position="145"/>
    </location>
</feature>
<dbReference type="PROSITE" id="PS50110">
    <property type="entry name" value="RESPONSE_REGULATORY"/>
    <property type="match status" value="1"/>
</dbReference>
<evidence type="ECO:0000256" key="10">
    <source>
        <dbReference type="ARBA" id="ARBA00022840"/>
    </source>
</evidence>
<dbReference type="EC" id="2.7.13.3" evidence="3"/>
<dbReference type="InterPro" id="IPR003594">
    <property type="entry name" value="HATPase_dom"/>
</dbReference>
<dbReference type="PROSITE" id="PS50109">
    <property type="entry name" value="HIS_KIN"/>
    <property type="match status" value="1"/>
</dbReference>
<sequence>MPRRLLGRLAARLRNRPDREHEMSFNRLAFAVIITLCLLTIAPAGTAQPGLVGMAVYLVLALGVLAHILLRPAANRPRRILAMVLDTVFLSVQLHLGGETMSVFFPIYLWVIFGNGFRFGLPALYLSMALSLAGFAAVVLATPFWHENIHVSTGLLFGLLALPLYAGTLIRKLSQAREQAEAASQAKSLFLASVSHELRTPLNAIIGMSALLRDTPMNAEQSEMNRTVEGAGRSLLALIDDVLDFSRIEAGHMPVHVAPFDLLDLLTEVRGMITAQARAKKLRLGIHVTLRTPIALTGDRRHLHEILLNLAGNAVKFTETGSIVLAADAVPIAPGRLRLRFEVSDTGIGIAPEAQGRIFESFSQADESIVNRFGGTGLGLAICRRLAQLMGGEIGGESRSGFGSTFWFTVEAGVQAEEAAAPASFPEARALVLTADEAVAARLREQLEALGLETEVAPTAGRAIAVLRRDGTPPRRVLLLHEGGLATGADTLAAALHGLDPGGEIPLLLLDEAPPAGLPGQARRCHFASELPTAATPRELAAALRIAGAHRLAPRPVAAPAATVPGRRLRILVADDNRVNQRVAEKILERAGFEATLVDNGEAALDALDAGEFDFVLMDLNMPHMNGLEATKLYRFTALGRKRLPIVALTADATPDVARRCAEAGMDGCLTKPIEPARLISLINEMVPPTPEEQAAPVAAEPAGKPPVADITAHPRFRPAATVPAVDERMLQDLKALGGEEFLATLIDQFLEDAESVVAQLGEAAAAADVPRFRSEAHALRSAAANIGAKSVFDLCLAWRQIRQPELAAEGARHMQRLRVELDRARQALLQRRPDLDQIDQRR</sequence>
<keyword evidence="4" id="KW-1003">Cell membrane</keyword>
<reference evidence="22" key="1">
    <citation type="submission" date="2022-04" db="EMBL/GenBank/DDBJ databases">
        <title>Roseomonas acroporae sp. nov., isolated from coral Acropora digitifera.</title>
        <authorList>
            <person name="Sun H."/>
        </authorList>
    </citation>
    <scope>NUCLEOTIDE SEQUENCE</scope>
    <source>
        <strain evidence="22">NAR14</strain>
    </source>
</reference>
<dbReference type="PANTHER" id="PTHR45339">
    <property type="entry name" value="HYBRID SIGNAL TRANSDUCTION HISTIDINE KINASE J"/>
    <property type="match status" value="1"/>
</dbReference>
<proteinExistence type="predicted"/>
<dbReference type="Pfam" id="PF00072">
    <property type="entry name" value="Response_reg"/>
    <property type="match status" value="1"/>
</dbReference>
<dbReference type="CDD" id="cd16922">
    <property type="entry name" value="HATPase_EvgS-ArcB-TorS-like"/>
    <property type="match status" value="1"/>
</dbReference>
<evidence type="ECO:0000256" key="16">
    <source>
        <dbReference type="PROSITE-ProRule" id="PRU00110"/>
    </source>
</evidence>
<dbReference type="SUPFAM" id="SSF47384">
    <property type="entry name" value="Homodimeric domain of signal transducing histidine kinase"/>
    <property type="match status" value="1"/>
</dbReference>
<keyword evidence="10 22" id="KW-0067">ATP-binding</keyword>
<dbReference type="PANTHER" id="PTHR45339:SF1">
    <property type="entry name" value="HYBRID SIGNAL TRANSDUCTION HISTIDINE KINASE J"/>
    <property type="match status" value="1"/>
</dbReference>
<dbReference type="Gene3D" id="1.20.120.160">
    <property type="entry name" value="HPT domain"/>
    <property type="match status" value="1"/>
</dbReference>
<feature type="domain" description="Histidine kinase" evidence="19">
    <location>
        <begin position="193"/>
        <end position="414"/>
    </location>
</feature>
<feature type="transmembrane region" description="Helical" evidence="18">
    <location>
        <begin position="54"/>
        <end position="73"/>
    </location>
</feature>
<dbReference type="InterPro" id="IPR008207">
    <property type="entry name" value="Sig_transdc_His_kin_Hpt_dom"/>
</dbReference>
<dbReference type="Gene3D" id="3.40.50.2300">
    <property type="match status" value="1"/>
</dbReference>
<evidence type="ECO:0000259" key="19">
    <source>
        <dbReference type="PROSITE" id="PS50109"/>
    </source>
</evidence>
<keyword evidence="6" id="KW-0808">Transferase</keyword>
<gene>
    <name evidence="22" type="ORF">M0638_06745</name>
</gene>
<keyword evidence="8" id="KW-0547">Nucleotide-binding</keyword>
<dbReference type="AlphaFoldDB" id="A0A9X1Y6K3"/>
<evidence type="ECO:0000256" key="3">
    <source>
        <dbReference type="ARBA" id="ARBA00012438"/>
    </source>
</evidence>
<dbReference type="GO" id="GO:0005886">
    <property type="term" value="C:plasma membrane"/>
    <property type="evidence" value="ECO:0007669"/>
    <property type="project" value="UniProtKB-SubCell"/>
</dbReference>
<dbReference type="InterPro" id="IPR036641">
    <property type="entry name" value="HPT_dom_sf"/>
</dbReference>
<evidence type="ECO:0000256" key="18">
    <source>
        <dbReference type="SAM" id="Phobius"/>
    </source>
</evidence>
<comment type="catalytic activity">
    <reaction evidence="1">
        <text>ATP + protein L-histidine = ADP + protein N-phospho-L-histidine.</text>
        <dbReference type="EC" id="2.7.13.3"/>
    </reaction>
</comment>
<dbReference type="InterPro" id="IPR036890">
    <property type="entry name" value="HATPase_C_sf"/>
</dbReference>
<keyword evidence="13 18" id="KW-0472">Membrane</keyword>
<dbReference type="SMART" id="SM00448">
    <property type="entry name" value="REC"/>
    <property type="match status" value="1"/>
</dbReference>
<evidence type="ECO:0000256" key="6">
    <source>
        <dbReference type="ARBA" id="ARBA00022679"/>
    </source>
</evidence>
<name>A0A9X1Y6K3_9PROT</name>
<keyword evidence="12" id="KW-0902">Two-component regulatory system</keyword>
<dbReference type="SMART" id="SM00387">
    <property type="entry name" value="HATPase_c"/>
    <property type="match status" value="1"/>
</dbReference>
<keyword evidence="7 18" id="KW-0812">Transmembrane</keyword>
<dbReference type="RefSeq" id="WP_248666200.1">
    <property type="nucleotide sequence ID" value="NZ_JALPRX010000023.1"/>
</dbReference>
<evidence type="ECO:0000256" key="4">
    <source>
        <dbReference type="ARBA" id="ARBA00022475"/>
    </source>
</evidence>
<dbReference type="InterPro" id="IPR001789">
    <property type="entry name" value="Sig_transdc_resp-reg_receiver"/>
</dbReference>
<feature type="modified residue" description="4-aspartylphosphate" evidence="17">
    <location>
        <position position="619"/>
    </location>
</feature>
<accession>A0A9X1Y6K3</accession>
<evidence type="ECO:0000256" key="14">
    <source>
        <dbReference type="ARBA" id="ARBA00064003"/>
    </source>
</evidence>
<comment type="caution">
    <text evidence="22">The sequence shown here is derived from an EMBL/GenBank/DDBJ whole genome shotgun (WGS) entry which is preliminary data.</text>
</comment>
<dbReference type="EMBL" id="JALPRX010000023">
    <property type="protein sequence ID" value="MCK8784075.1"/>
    <property type="molecule type" value="Genomic_DNA"/>
</dbReference>
<dbReference type="InterPro" id="IPR005467">
    <property type="entry name" value="His_kinase_dom"/>
</dbReference>
<dbReference type="FunFam" id="1.10.287.130:FF:000002">
    <property type="entry name" value="Two-component osmosensing histidine kinase"/>
    <property type="match status" value="1"/>
</dbReference>
<evidence type="ECO:0000256" key="17">
    <source>
        <dbReference type="PROSITE-ProRule" id="PRU00169"/>
    </source>
</evidence>
<dbReference type="Pfam" id="PF00512">
    <property type="entry name" value="HisKA"/>
    <property type="match status" value="1"/>
</dbReference>
<feature type="modified residue" description="Phosphohistidine" evidence="16">
    <location>
        <position position="778"/>
    </location>
</feature>
<evidence type="ECO:0000256" key="11">
    <source>
        <dbReference type="ARBA" id="ARBA00022989"/>
    </source>
</evidence>
<keyword evidence="9" id="KW-0418">Kinase</keyword>
<keyword evidence="5 17" id="KW-0597">Phosphoprotein</keyword>
<dbReference type="GO" id="GO:0005524">
    <property type="term" value="F:ATP binding"/>
    <property type="evidence" value="ECO:0007669"/>
    <property type="project" value="UniProtKB-KW"/>
</dbReference>
<evidence type="ECO:0000313" key="22">
    <source>
        <dbReference type="EMBL" id="MCK8784075.1"/>
    </source>
</evidence>
<comment type="subunit">
    <text evidence="14">At low DSF concentrations, interacts with RpfF.</text>
</comment>
<dbReference type="FunFam" id="3.30.565.10:FF:000010">
    <property type="entry name" value="Sensor histidine kinase RcsC"/>
    <property type="match status" value="1"/>
</dbReference>
<dbReference type="CDD" id="cd17546">
    <property type="entry name" value="REC_hyHK_CKI1_RcsC-like"/>
    <property type="match status" value="1"/>
</dbReference>
<evidence type="ECO:0000313" key="23">
    <source>
        <dbReference type="Proteomes" id="UP001139516"/>
    </source>
</evidence>
<feature type="transmembrane region" description="Helical" evidence="18">
    <location>
        <begin position="151"/>
        <end position="170"/>
    </location>
</feature>
<dbReference type="CDD" id="cd00082">
    <property type="entry name" value="HisKA"/>
    <property type="match status" value="1"/>
</dbReference>
<comment type="subcellular location">
    <subcellularLocation>
        <location evidence="2">Cell membrane</location>
        <topology evidence="2">Multi-pass membrane protein</topology>
    </subcellularLocation>
</comment>
<evidence type="ECO:0000259" key="20">
    <source>
        <dbReference type="PROSITE" id="PS50110"/>
    </source>
</evidence>
<organism evidence="22 23">
    <name type="scientific">Roseomonas acroporae</name>
    <dbReference type="NCBI Taxonomy" id="2937791"/>
    <lineage>
        <taxon>Bacteria</taxon>
        <taxon>Pseudomonadati</taxon>
        <taxon>Pseudomonadota</taxon>
        <taxon>Alphaproteobacteria</taxon>
        <taxon>Acetobacterales</taxon>
        <taxon>Roseomonadaceae</taxon>
        <taxon>Roseomonas</taxon>
    </lineage>
</organism>
<dbReference type="SUPFAM" id="SSF52172">
    <property type="entry name" value="CheY-like"/>
    <property type="match status" value="1"/>
</dbReference>
<evidence type="ECO:0000259" key="21">
    <source>
        <dbReference type="PROSITE" id="PS50894"/>
    </source>
</evidence>
<dbReference type="SMART" id="SM00388">
    <property type="entry name" value="HisKA"/>
    <property type="match status" value="1"/>
</dbReference>
<evidence type="ECO:0000256" key="12">
    <source>
        <dbReference type="ARBA" id="ARBA00023012"/>
    </source>
</evidence>
<dbReference type="SUPFAM" id="SSF47226">
    <property type="entry name" value="Histidine-containing phosphotransfer domain, HPT domain"/>
    <property type="match status" value="1"/>
</dbReference>
<protein>
    <recommendedName>
        <fullName evidence="15">Sensory/regulatory protein RpfC</fullName>
        <ecNumber evidence="3">2.7.13.3</ecNumber>
    </recommendedName>
</protein>
<dbReference type="PRINTS" id="PR00344">
    <property type="entry name" value="BCTRLSENSOR"/>
</dbReference>
<dbReference type="InterPro" id="IPR004358">
    <property type="entry name" value="Sig_transdc_His_kin-like_C"/>
</dbReference>
<evidence type="ECO:0000256" key="15">
    <source>
        <dbReference type="ARBA" id="ARBA00068150"/>
    </source>
</evidence>
<dbReference type="InterPro" id="IPR036097">
    <property type="entry name" value="HisK_dim/P_sf"/>
</dbReference>
<evidence type="ECO:0000256" key="13">
    <source>
        <dbReference type="ARBA" id="ARBA00023136"/>
    </source>
</evidence>
<dbReference type="InterPro" id="IPR003661">
    <property type="entry name" value="HisK_dim/P_dom"/>
</dbReference>
<dbReference type="GO" id="GO:0000155">
    <property type="term" value="F:phosphorelay sensor kinase activity"/>
    <property type="evidence" value="ECO:0007669"/>
    <property type="project" value="InterPro"/>
</dbReference>
<dbReference type="Pfam" id="PF01627">
    <property type="entry name" value="Hpt"/>
    <property type="match status" value="1"/>
</dbReference>
<dbReference type="InterPro" id="IPR011006">
    <property type="entry name" value="CheY-like_superfamily"/>
</dbReference>
<evidence type="ECO:0000256" key="8">
    <source>
        <dbReference type="ARBA" id="ARBA00022741"/>
    </source>
</evidence>
<dbReference type="Pfam" id="PF02518">
    <property type="entry name" value="HATPase_c"/>
    <property type="match status" value="1"/>
</dbReference>
<dbReference type="Proteomes" id="UP001139516">
    <property type="component" value="Unassembled WGS sequence"/>
</dbReference>
<keyword evidence="11 18" id="KW-1133">Transmembrane helix</keyword>
<dbReference type="Gene3D" id="3.30.565.10">
    <property type="entry name" value="Histidine kinase-like ATPase, C-terminal domain"/>
    <property type="match status" value="1"/>
</dbReference>
<evidence type="ECO:0000256" key="7">
    <source>
        <dbReference type="ARBA" id="ARBA00022692"/>
    </source>
</evidence>
<evidence type="ECO:0000256" key="1">
    <source>
        <dbReference type="ARBA" id="ARBA00000085"/>
    </source>
</evidence>
<evidence type="ECO:0000256" key="9">
    <source>
        <dbReference type="ARBA" id="ARBA00022777"/>
    </source>
</evidence>
<feature type="domain" description="Response regulatory" evidence="20">
    <location>
        <begin position="570"/>
        <end position="687"/>
    </location>
</feature>
<keyword evidence="23" id="KW-1185">Reference proteome</keyword>
<dbReference type="Gene3D" id="1.10.287.130">
    <property type="match status" value="1"/>
</dbReference>
<dbReference type="SUPFAM" id="SSF55874">
    <property type="entry name" value="ATPase domain of HSP90 chaperone/DNA topoisomerase II/histidine kinase"/>
    <property type="match status" value="1"/>
</dbReference>
<evidence type="ECO:0000256" key="5">
    <source>
        <dbReference type="ARBA" id="ARBA00022553"/>
    </source>
</evidence>
<feature type="domain" description="HPt" evidence="21">
    <location>
        <begin position="739"/>
        <end position="833"/>
    </location>
</feature>